<proteinExistence type="inferred from homology"/>
<dbReference type="PRINTS" id="PR00412">
    <property type="entry name" value="EPOXHYDRLASE"/>
</dbReference>
<dbReference type="GO" id="GO:0004301">
    <property type="term" value="F:epoxide hydrolase activity"/>
    <property type="evidence" value="ECO:0007669"/>
    <property type="project" value="TreeGrafter"/>
</dbReference>
<dbReference type="InterPro" id="IPR029058">
    <property type="entry name" value="AB_hydrolase_fold"/>
</dbReference>
<keyword evidence="7" id="KW-1185">Reference proteome</keyword>
<evidence type="ECO:0000256" key="2">
    <source>
        <dbReference type="ARBA" id="ARBA00022797"/>
    </source>
</evidence>
<comment type="caution">
    <text evidence="6">The sequence shown here is derived from an EMBL/GenBank/DDBJ whole genome shotgun (WGS) entry which is preliminary data.</text>
</comment>
<dbReference type="InterPro" id="IPR010497">
    <property type="entry name" value="Epoxide_hydro_N"/>
</dbReference>
<feature type="active site" description="Proton acceptor" evidence="4">
    <location>
        <position position="369"/>
    </location>
</feature>
<dbReference type="GO" id="GO:0097176">
    <property type="term" value="P:epoxide metabolic process"/>
    <property type="evidence" value="ECO:0007669"/>
    <property type="project" value="TreeGrafter"/>
</dbReference>
<evidence type="ECO:0000259" key="5">
    <source>
        <dbReference type="Pfam" id="PF06441"/>
    </source>
</evidence>
<dbReference type="InterPro" id="IPR016292">
    <property type="entry name" value="Epoxide_hydrolase"/>
</dbReference>
<dbReference type="Gene3D" id="3.40.50.1820">
    <property type="entry name" value="alpha/beta hydrolase"/>
    <property type="match status" value="1"/>
</dbReference>
<comment type="similarity">
    <text evidence="1">Belongs to the peptidase S33 family.</text>
</comment>
<evidence type="ECO:0000256" key="3">
    <source>
        <dbReference type="ARBA" id="ARBA00022801"/>
    </source>
</evidence>
<feature type="active site" description="Nucleophile" evidence="4">
    <location>
        <position position="182"/>
    </location>
</feature>
<name>A0AAN7SY34_9EURO</name>
<evidence type="ECO:0000256" key="4">
    <source>
        <dbReference type="PIRSR" id="PIRSR001112-1"/>
    </source>
</evidence>
<reference evidence="6 7" key="1">
    <citation type="submission" date="2023-08" db="EMBL/GenBank/DDBJ databases">
        <title>Black Yeasts Isolated from many extreme environments.</title>
        <authorList>
            <person name="Coleine C."/>
            <person name="Stajich J.E."/>
            <person name="Selbmann L."/>
        </authorList>
    </citation>
    <scope>NUCLEOTIDE SEQUENCE [LARGE SCALE GENOMIC DNA]</scope>
    <source>
        <strain evidence="6 7">CCFEE 5910</strain>
    </source>
</reference>
<feature type="active site" description="Proton donor" evidence="4">
    <location>
        <position position="315"/>
    </location>
</feature>
<keyword evidence="3" id="KW-0378">Hydrolase</keyword>
<evidence type="ECO:0000256" key="1">
    <source>
        <dbReference type="ARBA" id="ARBA00010088"/>
    </source>
</evidence>
<evidence type="ECO:0000313" key="6">
    <source>
        <dbReference type="EMBL" id="KAK5084544.1"/>
    </source>
</evidence>
<keyword evidence="2" id="KW-0058">Aromatic hydrocarbons catabolism</keyword>
<dbReference type="EMBL" id="JAVRRJ010000005">
    <property type="protein sequence ID" value="KAK5084544.1"/>
    <property type="molecule type" value="Genomic_DNA"/>
</dbReference>
<dbReference type="Pfam" id="PF06441">
    <property type="entry name" value="EHN"/>
    <property type="match status" value="1"/>
</dbReference>
<evidence type="ECO:0000313" key="7">
    <source>
        <dbReference type="Proteomes" id="UP001309876"/>
    </source>
</evidence>
<protein>
    <recommendedName>
        <fullName evidence="5">Epoxide hydrolase N-terminal domain-containing protein</fullName>
    </recommendedName>
</protein>
<gene>
    <name evidence="6" type="ORF">LTR05_005622</name>
</gene>
<feature type="domain" description="Epoxide hydrolase N-terminal" evidence="5">
    <location>
        <begin position="4"/>
        <end position="116"/>
    </location>
</feature>
<dbReference type="PIRSF" id="PIRSF001112">
    <property type="entry name" value="Epoxide_hydrolase"/>
    <property type="match status" value="1"/>
</dbReference>
<dbReference type="Proteomes" id="UP001309876">
    <property type="component" value="Unassembled WGS sequence"/>
</dbReference>
<dbReference type="SUPFAM" id="SSF53474">
    <property type="entry name" value="alpha/beta-Hydrolases"/>
    <property type="match status" value="1"/>
</dbReference>
<dbReference type="PANTHER" id="PTHR21661">
    <property type="entry name" value="EPOXIDE HYDROLASE 1-RELATED"/>
    <property type="match status" value="1"/>
</dbReference>
<organism evidence="6 7">
    <name type="scientific">Lithohypha guttulata</name>
    <dbReference type="NCBI Taxonomy" id="1690604"/>
    <lineage>
        <taxon>Eukaryota</taxon>
        <taxon>Fungi</taxon>
        <taxon>Dikarya</taxon>
        <taxon>Ascomycota</taxon>
        <taxon>Pezizomycotina</taxon>
        <taxon>Eurotiomycetes</taxon>
        <taxon>Chaetothyriomycetidae</taxon>
        <taxon>Chaetothyriales</taxon>
        <taxon>Trichomeriaceae</taxon>
        <taxon>Lithohypha</taxon>
    </lineage>
</organism>
<dbReference type="AlphaFoldDB" id="A0AAN7SY34"/>
<dbReference type="PANTHER" id="PTHR21661:SF35">
    <property type="entry name" value="EPOXIDE HYDROLASE"/>
    <property type="match status" value="1"/>
</dbReference>
<accession>A0AAN7SY34</accession>
<dbReference type="InterPro" id="IPR000639">
    <property type="entry name" value="Epox_hydrolase-like"/>
</dbReference>
<sequence>MTDIHPFKINIPQAKLDRLTQKLALVDLPPEIEGIEPWARGVPLTDLKRVLKYWTAKYDWRKTEAKLNNDLPQFTTNIQVDGFGSLNMHFVHQQSKANNAIPLLFIHGWPGNFTEVEKILPLLVSGDGVDTPAFHVVSPSLINFGFSDRVTKPGFSLRQHAESCHKLMQKLGYEKYVIQGGDLGSFVARTMVQHYQPAIGGHLLNLCIPRAPTKDRDPELWEKVQSTPLTDEEKKGLERSKQVQTEGMGYYRVQETKPQTIGYSMADSPVGLLAWIYEKLHDWTDDYPWTEEEILQWVCIYYFSVPGPNATQHIYYESTHDPASGTFQNYSPVPLGVSRYPKELTLLPRLHHETMGPVVFWNLHESGGHFAANEKPEDIVQDLRTMFGKGGPAEGCCGPDRKGYSNSASS</sequence>